<dbReference type="RefSeq" id="WP_227181094.1">
    <property type="nucleotide sequence ID" value="NZ_JAJBZT010000006.1"/>
</dbReference>
<evidence type="ECO:0000313" key="3">
    <source>
        <dbReference type="Proteomes" id="UP001165395"/>
    </source>
</evidence>
<sequence>MRAGRRRNRVSFERQQTGKSSIGEPIVQWVAFASAWVELVDLSGREVAEKIIEVAKITSRIMMRYRPDIDERCRVVYNGVIYNIVAAQDPDGRRRELILMCERVR</sequence>
<dbReference type="NCBIfam" id="TIGR01563">
    <property type="entry name" value="gp16_SPP1"/>
    <property type="match status" value="1"/>
</dbReference>
<evidence type="ECO:0000256" key="1">
    <source>
        <dbReference type="SAM" id="MobiDB-lite"/>
    </source>
</evidence>
<feature type="region of interest" description="Disordered" evidence="1">
    <location>
        <begin position="1"/>
        <end position="20"/>
    </location>
</feature>
<dbReference type="EMBL" id="JAJBZT010000006">
    <property type="protein sequence ID" value="MCB6184283.1"/>
    <property type="molecule type" value="Genomic_DNA"/>
</dbReference>
<comment type="caution">
    <text evidence="2">The sequence shown here is derived from an EMBL/GenBank/DDBJ whole genome shotgun (WGS) entry which is preliminary data.</text>
</comment>
<accession>A0ABS8D7W6</accession>
<dbReference type="Proteomes" id="UP001165395">
    <property type="component" value="Unassembled WGS sequence"/>
</dbReference>
<gene>
    <name evidence="2" type="ORF">LIN78_12080</name>
</gene>
<dbReference type="InterPro" id="IPR038666">
    <property type="entry name" value="SSP1_head-tail_sf"/>
</dbReference>
<protein>
    <submittedName>
        <fullName evidence="2">Phage head closure protein</fullName>
    </submittedName>
</protein>
<keyword evidence="3" id="KW-1185">Reference proteome</keyword>
<organism evidence="2 3">
    <name type="scientific">Leeia speluncae</name>
    <dbReference type="NCBI Taxonomy" id="2884804"/>
    <lineage>
        <taxon>Bacteria</taxon>
        <taxon>Pseudomonadati</taxon>
        <taxon>Pseudomonadota</taxon>
        <taxon>Betaproteobacteria</taxon>
        <taxon>Neisseriales</taxon>
        <taxon>Leeiaceae</taxon>
        <taxon>Leeia</taxon>
    </lineage>
</organism>
<evidence type="ECO:0000313" key="2">
    <source>
        <dbReference type="EMBL" id="MCB6184283.1"/>
    </source>
</evidence>
<name>A0ABS8D7W6_9NEIS</name>
<proteinExistence type="predicted"/>
<reference evidence="2" key="1">
    <citation type="submission" date="2021-10" db="EMBL/GenBank/DDBJ databases">
        <title>The complete genome sequence of Leeia sp. TBRC 13508.</title>
        <authorList>
            <person name="Charoenyingcharoen P."/>
            <person name="Yukphan P."/>
        </authorList>
    </citation>
    <scope>NUCLEOTIDE SEQUENCE</scope>
    <source>
        <strain evidence="2">TBRC 13508</strain>
    </source>
</reference>
<dbReference type="Pfam" id="PF05521">
    <property type="entry name" value="Phage_HCP"/>
    <property type="match status" value="1"/>
</dbReference>
<dbReference type="Gene3D" id="2.40.10.270">
    <property type="entry name" value="Bacteriophage SPP1 head-tail adaptor protein"/>
    <property type="match status" value="1"/>
</dbReference>
<dbReference type="InterPro" id="IPR008767">
    <property type="entry name" value="Phage_SPP1_head-tail_adaptor"/>
</dbReference>